<keyword evidence="2" id="KW-0203">Cytokinin biosynthesis</keyword>
<reference evidence="3" key="1">
    <citation type="submission" date="2022-12" db="EMBL/GenBank/DDBJ databases">
        <title>Paraconexibacter alkalitolerans sp. nov. and Baekduia alba sp. nov., isolated from soil and emended description of the genera Paraconexibacter (Chun et al., 2020) and Baekduia (An et al., 2020).</title>
        <authorList>
            <person name="Vieira S."/>
            <person name="Huber K.J."/>
            <person name="Geppert A."/>
            <person name="Wolf J."/>
            <person name="Neumann-Schaal M."/>
            <person name="Muesken M."/>
            <person name="Overmann J."/>
        </authorList>
    </citation>
    <scope>NUCLEOTIDE SEQUENCE</scope>
    <source>
        <strain evidence="3">AEG42_29</strain>
    </source>
</reference>
<keyword evidence="3" id="KW-0326">Glycosidase</keyword>
<dbReference type="GO" id="GO:0009691">
    <property type="term" value="P:cytokinin biosynthetic process"/>
    <property type="evidence" value="ECO:0007669"/>
    <property type="project" value="UniProtKB-UniRule"/>
</dbReference>
<dbReference type="InterPro" id="IPR005269">
    <property type="entry name" value="LOG"/>
</dbReference>
<dbReference type="PANTHER" id="PTHR31223:SF70">
    <property type="entry name" value="LOG FAMILY PROTEIN YJL055W"/>
    <property type="match status" value="1"/>
</dbReference>
<name>A0AAU7AYS0_9ACTN</name>
<comment type="catalytic activity">
    <reaction evidence="2">
        <text>9-ribosyl-trans-zeatin 5'-phosphate + H2O = trans-zeatin + D-ribose 5-phosphate</text>
        <dbReference type="Rhea" id="RHEA:48564"/>
        <dbReference type="ChEBI" id="CHEBI:15377"/>
        <dbReference type="ChEBI" id="CHEBI:16522"/>
        <dbReference type="ChEBI" id="CHEBI:78346"/>
        <dbReference type="ChEBI" id="CHEBI:87947"/>
        <dbReference type="EC" id="3.2.2.n1"/>
    </reaction>
</comment>
<dbReference type="KEGG" id="parq:DSM112329_03505"/>
<evidence type="ECO:0000256" key="2">
    <source>
        <dbReference type="RuleBase" id="RU363015"/>
    </source>
</evidence>
<dbReference type="NCBIfam" id="TIGR00730">
    <property type="entry name" value="Rossman fold protein, TIGR00730 family"/>
    <property type="match status" value="1"/>
</dbReference>
<organism evidence="3">
    <name type="scientific">Paraconexibacter sp. AEG42_29</name>
    <dbReference type="NCBI Taxonomy" id="2997339"/>
    <lineage>
        <taxon>Bacteria</taxon>
        <taxon>Bacillati</taxon>
        <taxon>Actinomycetota</taxon>
        <taxon>Thermoleophilia</taxon>
        <taxon>Solirubrobacterales</taxon>
        <taxon>Paraconexibacteraceae</taxon>
        <taxon>Paraconexibacter</taxon>
    </lineage>
</organism>
<comment type="similarity">
    <text evidence="1 2">Belongs to the LOG family.</text>
</comment>
<dbReference type="Pfam" id="PF03641">
    <property type="entry name" value="Lysine_decarbox"/>
    <property type="match status" value="1"/>
</dbReference>
<dbReference type="GO" id="GO:0005829">
    <property type="term" value="C:cytosol"/>
    <property type="evidence" value="ECO:0007669"/>
    <property type="project" value="TreeGrafter"/>
</dbReference>
<dbReference type="InterPro" id="IPR031100">
    <property type="entry name" value="LOG_fam"/>
</dbReference>
<proteinExistence type="inferred from homology"/>
<evidence type="ECO:0000256" key="1">
    <source>
        <dbReference type="ARBA" id="ARBA00006763"/>
    </source>
</evidence>
<gene>
    <name evidence="3" type="ORF">DSM112329_03505</name>
</gene>
<keyword evidence="2 3" id="KW-0378">Hydrolase</keyword>
<protein>
    <recommendedName>
        <fullName evidence="2">Cytokinin riboside 5'-monophosphate phosphoribohydrolase</fullName>
        <ecNumber evidence="2">3.2.2.n1</ecNumber>
    </recommendedName>
</protein>
<sequence length="189" mass="19781">MTDLRRICVYAASSPGPSPAYVAAAADLGRTLAASGIGVVYGGGRAGLMGALADATLAAGGEVTGIIPDFLDAREATHRGVTHLHVVGSMHERKTLMAERADAFIALPGGIGTLEELVEAMTWWQLNLVPRPMGLLDVDGFWAPFTGLLDHLVAHGFMPQRTRAMLREDTSAGGLLAQLQEASVPPAPE</sequence>
<dbReference type="GO" id="GO:0016799">
    <property type="term" value="F:hydrolase activity, hydrolyzing N-glycosyl compounds"/>
    <property type="evidence" value="ECO:0007669"/>
    <property type="project" value="TreeGrafter"/>
</dbReference>
<comment type="catalytic activity">
    <reaction evidence="2">
        <text>N(6)-(dimethylallyl)adenosine 5'-phosphate + H2O = N(6)-dimethylallyladenine + D-ribose 5-phosphate</text>
        <dbReference type="Rhea" id="RHEA:48560"/>
        <dbReference type="ChEBI" id="CHEBI:15377"/>
        <dbReference type="ChEBI" id="CHEBI:17660"/>
        <dbReference type="ChEBI" id="CHEBI:57526"/>
        <dbReference type="ChEBI" id="CHEBI:78346"/>
        <dbReference type="EC" id="3.2.2.n1"/>
    </reaction>
</comment>
<dbReference type="PANTHER" id="PTHR31223">
    <property type="entry name" value="LOG FAMILY PROTEIN YJL055W"/>
    <property type="match status" value="1"/>
</dbReference>
<dbReference type="Gene3D" id="3.40.50.450">
    <property type="match status" value="1"/>
</dbReference>
<accession>A0AAU7AYS0</accession>
<dbReference type="RefSeq" id="WP_354697854.1">
    <property type="nucleotide sequence ID" value="NZ_CP114014.1"/>
</dbReference>
<dbReference type="EMBL" id="CP114014">
    <property type="protein sequence ID" value="XAY06630.1"/>
    <property type="molecule type" value="Genomic_DNA"/>
</dbReference>
<dbReference type="EC" id="3.2.2.n1" evidence="2"/>
<evidence type="ECO:0000313" key="3">
    <source>
        <dbReference type="EMBL" id="XAY06630.1"/>
    </source>
</evidence>
<dbReference type="AlphaFoldDB" id="A0AAU7AYS0"/>
<dbReference type="SUPFAM" id="SSF102405">
    <property type="entry name" value="MCP/YpsA-like"/>
    <property type="match status" value="1"/>
</dbReference>